<feature type="transmembrane region" description="Helical" evidence="12">
    <location>
        <begin position="182"/>
        <end position="203"/>
    </location>
</feature>
<sequence length="604" mass="63287">MDGLVLQVVTFLAAAIVAPALFKRLGFGSVVGYLCAGIAIGPSGMAVFDDAEGVMDVAQLGVVLLLFVIGLDTRLSRLIEMRGEILSLGVGQVVLTTVAVATIAMWTGYDLTTALLVGFALSLSGTAVALQILEDRGDLPKRYGQRSFAVMLTQDMLTVPVLALVPILFLSGGSAGLTGDPLLDAALALAVVAGIVLAGFYLLDPLFRIIASSGVREVMTAAALLVVLGAALAAAAVGISMALGAFLAGVMLAESSYRHQIRADVEPFRGLLLALFFMSIGMIVDLRAVLVDSAVLAVLLPAYLVVKIAVAALLAWALCSPRIEALRIGLVLASAGEFAFVLLPMIAGAGLLSAEIAGHLIALSALSMIVVPPLAALGERFLKRRRPASAKPAEDFDGAGGSILVIGFGRVGQIASQVLLSSGVATTMLDVNPDRIKAAARFGFKVYYGDGRRADVLTAAGASEARVILVCVGEANISLQICKALRIQCPHSRIYATAYDRVHAIALMEAGVDYQLRETFDAAVIVGREALVAAGVEPERAAEVEADVRERDAARLELQRLRGIEAGADLMHQKTMQPEPLKQPDRTEEPVDLTGEQTTVRQTA</sequence>
<dbReference type="STRING" id="580166.AUP43_08085"/>
<feature type="transmembrane region" description="Helical" evidence="12">
    <location>
        <begin position="60"/>
        <end position="79"/>
    </location>
</feature>
<evidence type="ECO:0000256" key="8">
    <source>
        <dbReference type="ARBA" id="ARBA00022989"/>
    </source>
</evidence>
<dbReference type="GO" id="GO:0008324">
    <property type="term" value="F:monoatomic cation transmembrane transporter activity"/>
    <property type="evidence" value="ECO:0007669"/>
    <property type="project" value="InterPro"/>
</dbReference>
<keyword evidence="15" id="KW-1185">Reference proteome</keyword>
<dbReference type="InterPro" id="IPR038770">
    <property type="entry name" value="Na+/solute_symporter_sf"/>
</dbReference>
<dbReference type="AlphaFoldDB" id="A0A154W5Y4"/>
<dbReference type="PANTHER" id="PTHR46157">
    <property type="entry name" value="K(+) EFFLUX ANTIPORTER 3, CHLOROPLASTIC"/>
    <property type="match status" value="1"/>
</dbReference>
<dbReference type="GO" id="GO:0012505">
    <property type="term" value="C:endomembrane system"/>
    <property type="evidence" value="ECO:0007669"/>
    <property type="project" value="UniProtKB-SubCell"/>
</dbReference>
<dbReference type="Pfam" id="PF00999">
    <property type="entry name" value="Na_H_Exchanger"/>
    <property type="match status" value="1"/>
</dbReference>
<keyword evidence="7" id="KW-0630">Potassium</keyword>
<dbReference type="GO" id="GO:0015297">
    <property type="term" value="F:antiporter activity"/>
    <property type="evidence" value="ECO:0007669"/>
    <property type="project" value="UniProtKB-KW"/>
</dbReference>
<feature type="transmembrane region" description="Helical" evidence="12">
    <location>
        <begin position="330"/>
        <end position="350"/>
    </location>
</feature>
<evidence type="ECO:0000256" key="2">
    <source>
        <dbReference type="ARBA" id="ARBA00005551"/>
    </source>
</evidence>
<dbReference type="PANTHER" id="PTHR46157:SF8">
    <property type="entry name" value="GLUTATHIONE-REGULATED POTASSIUM-EFFLUX SYSTEM PROTEIN"/>
    <property type="match status" value="1"/>
</dbReference>
<dbReference type="InterPro" id="IPR003148">
    <property type="entry name" value="RCK_N"/>
</dbReference>
<evidence type="ECO:0000259" key="13">
    <source>
        <dbReference type="PROSITE" id="PS51201"/>
    </source>
</evidence>
<evidence type="ECO:0000313" key="14">
    <source>
        <dbReference type="EMBL" id="KZD08962.1"/>
    </source>
</evidence>
<dbReference type="EMBL" id="LPXN01000102">
    <property type="protein sequence ID" value="KZD08962.1"/>
    <property type="molecule type" value="Genomic_DNA"/>
</dbReference>
<feature type="compositionally biased region" description="Polar residues" evidence="11">
    <location>
        <begin position="595"/>
        <end position="604"/>
    </location>
</feature>
<evidence type="ECO:0000256" key="10">
    <source>
        <dbReference type="ARBA" id="ARBA00023136"/>
    </source>
</evidence>
<evidence type="ECO:0000256" key="1">
    <source>
        <dbReference type="ARBA" id="ARBA00004127"/>
    </source>
</evidence>
<name>A0A154W5Y4_9PROT</name>
<comment type="caution">
    <text evidence="14">The sequence shown here is derived from an EMBL/GenBank/DDBJ whole genome shotgun (WGS) entry which is preliminary data.</text>
</comment>
<dbReference type="Gene3D" id="1.20.1530.20">
    <property type="match status" value="1"/>
</dbReference>
<feature type="transmembrane region" description="Helical" evidence="12">
    <location>
        <begin position="356"/>
        <end position="377"/>
    </location>
</feature>
<evidence type="ECO:0000313" key="15">
    <source>
        <dbReference type="Proteomes" id="UP000076400"/>
    </source>
</evidence>
<keyword evidence="4" id="KW-0050">Antiport</keyword>
<keyword evidence="10 12" id="KW-0472">Membrane</keyword>
<dbReference type="OrthoDB" id="9781411at2"/>
<dbReference type="RefSeq" id="WP_067555307.1">
    <property type="nucleotide sequence ID" value="NZ_LPXN01000102.1"/>
</dbReference>
<dbReference type="Proteomes" id="UP000076400">
    <property type="component" value="Unassembled WGS sequence"/>
</dbReference>
<accession>A0A154W5Y4</accession>
<evidence type="ECO:0000256" key="7">
    <source>
        <dbReference type="ARBA" id="ARBA00022958"/>
    </source>
</evidence>
<dbReference type="SUPFAM" id="SSF51735">
    <property type="entry name" value="NAD(P)-binding Rossmann-fold domains"/>
    <property type="match status" value="1"/>
</dbReference>
<dbReference type="GO" id="GO:0005886">
    <property type="term" value="C:plasma membrane"/>
    <property type="evidence" value="ECO:0007669"/>
    <property type="project" value="TreeGrafter"/>
</dbReference>
<gene>
    <name evidence="14" type="ORF">AUP43_08085</name>
</gene>
<reference evidence="14 15" key="1">
    <citation type="submission" date="2015-12" db="EMBL/GenBank/DDBJ databases">
        <title>Genome sequence of Oceanibaculum pacificum MCCC 1A02656.</title>
        <authorList>
            <person name="Lu L."/>
            <person name="Lai Q."/>
            <person name="Shao Z."/>
            <person name="Qian P."/>
        </authorList>
    </citation>
    <scope>NUCLEOTIDE SEQUENCE [LARGE SCALE GENOMIC DNA]</scope>
    <source>
        <strain evidence="14 15">MCCC 1A02656</strain>
    </source>
</reference>
<evidence type="ECO:0000256" key="6">
    <source>
        <dbReference type="ARBA" id="ARBA00022692"/>
    </source>
</evidence>
<dbReference type="Pfam" id="PF02254">
    <property type="entry name" value="TrkA_N"/>
    <property type="match status" value="1"/>
</dbReference>
<feature type="transmembrane region" description="Helical" evidence="12">
    <location>
        <begin position="85"/>
        <end position="106"/>
    </location>
</feature>
<keyword evidence="6 12" id="KW-0812">Transmembrane</keyword>
<dbReference type="FunFam" id="3.40.50.720:FF:000036">
    <property type="entry name" value="Glutathione-regulated potassium-efflux system protein KefB"/>
    <property type="match status" value="1"/>
</dbReference>
<feature type="transmembrane region" description="Helical" evidence="12">
    <location>
        <begin position="271"/>
        <end position="290"/>
    </location>
</feature>
<evidence type="ECO:0000256" key="5">
    <source>
        <dbReference type="ARBA" id="ARBA00022538"/>
    </source>
</evidence>
<dbReference type="NCBIfam" id="TIGR00932">
    <property type="entry name" value="2a37"/>
    <property type="match status" value="1"/>
</dbReference>
<feature type="transmembrane region" description="Helical" evidence="12">
    <location>
        <begin position="223"/>
        <end position="250"/>
    </location>
</feature>
<protein>
    <recommendedName>
        <fullName evidence="13">RCK N-terminal domain-containing protein</fullName>
    </recommendedName>
</protein>
<feature type="transmembrane region" description="Helical" evidence="12">
    <location>
        <begin position="30"/>
        <end position="48"/>
    </location>
</feature>
<feature type="transmembrane region" description="Helical" evidence="12">
    <location>
        <begin position="296"/>
        <end position="318"/>
    </location>
</feature>
<dbReference type="InterPro" id="IPR036291">
    <property type="entry name" value="NAD(P)-bd_dom_sf"/>
</dbReference>
<keyword evidence="5" id="KW-0633">Potassium transport</keyword>
<feature type="transmembrane region" description="Helical" evidence="12">
    <location>
        <begin position="113"/>
        <end position="133"/>
    </location>
</feature>
<evidence type="ECO:0000256" key="4">
    <source>
        <dbReference type="ARBA" id="ARBA00022449"/>
    </source>
</evidence>
<evidence type="ECO:0000256" key="3">
    <source>
        <dbReference type="ARBA" id="ARBA00022448"/>
    </source>
</evidence>
<feature type="transmembrane region" description="Helical" evidence="12">
    <location>
        <begin position="148"/>
        <end position="170"/>
    </location>
</feature>
<organism evidence="14 15">
    <name type="scientific">Oceanibaculum pacificum</name>
    <dbReference type="NCBI Taxonomy" id="580166"/>
    <lineage>
        <taxon>Bacteria</taxon>
        <taxon>Pseudomonadati</taxon>
        <taxon>Pseudomonadota</taxon>
        <taxon>Alphaproteobacteria</taxon>
        <taxon>Rhodospirillales</taxon>
        <taxon>Oceanibaculaceae</taxon>
        <taxon>Oceanibaculum</taxon>
    </lineage>
</organism>
<proteinExistence type="inferred from homology"/>
<evidence type="ECO:0000256" key="11">
    <source>
        <dbReference type="SAM" id="MobiDB-lite"/>
    </source>
</evidence>
<dbReference type="GO" id="GO:0006813">
    <property type="term" value="P:potassium ion transport"/>
    <property type="evidence" value="ECO:0007669"/>
    <property type="project" value="UniProtKB-KW"/>
</dbReference>
<dbReference type="PROSITE" id="PS51201">
    <property type="entry name" value="RCK_N"/>
    <property type="match status" value="1"/>
</dbReference>
<dbReference type="Gene3D" id="3.40.50.720">
    <property type="entry name" value="NAD(P)-binding Rossmann-like Domain"/>
    <property type="match status" value="1"/>
</dbReference>
<comment type="subcellular location">
    <subcellularLocation>
        <location evidence="1">Endomembrane system</location>
        <topology evidence="1">Multi-pass membrane protein</topology>
    </subcellularLocation>
</comment>
<keyword evidence="8 12" id="KW-1133">Transmembrane helix</keyword>
<evidence type="ECO:0000256" key="9">
    <source>
        <dbReference type="ARBA" id="ARBA00023065"/>
    </source>
</evidence>
<evidence type="ECO:0000256" key="12">
    <source>
        <dbReference type="SAM" id="Phobius"/>
    </source>
</evidence>
<comment type="similarity">
    <text evidence="2">Belongs to the monovalent cation:proton antiporter 2 (CPA2) transporter (TC 2.A.37) family.</text>
</comment>
<dbReference type="InterPro" id="IPR006153">
    <property type="entry name" value="Cation/H_exchanger_TM"/>
</dbReference>
<dbReference type="InterPro" id="IPR004771">
    <property type="entry name" value="K/H_exchanger"/>
</dbReference>
<dbReference type="GO" id="GO:1902600">
    <property type="term" value="P:proton transmembrane transport"/>
    <property type="evidence" value="ECO:0007669"/>
    <property type="project" value="InterPro"/>
</dbReference>
<keyword evidence="9" id="KW-0406">Ion transport</keyword>
<keyword evidence="3" id="KW-0813">Transport</keyword>
<feature type="region of interest" description="Disordered" evidence="11">
    <location>
        <begin position="567"/>
        <end position="604"/>
    </location>
</feature>
<feature type="domain" description="RCK N-terminal" evidence="13">
    <location>
        <begin position="400"/>
        <end position="524"/>
    </location>
</feature>